<comment type="caution">
    <text evidence="2">The sequence shown here is derived from an EMBL/GenBank/DDBJ whole genome shotgun (WGS) entry which is preliminary data.</text>
</comment>
<protein>
    <submittedName>
        <fullName evidence="2">Uncharacterized protein</fullName>
    </submittedName>
</protein>
<organism evidence="2 3">
    <name type="scientific">Tetraparma gracilis</name>
    <dbReference type="NCBI Taxonomy" id="2962635"/>
    <lineage>
        <taxon>Eukaryota</taxon>
        <taxon>Sar</taxon>
        <taxon>Stramenopiles</taxon>
        <taxon>Ochrophyta</taxon>
        <taxon>Bolidophyceae</taxon>
        <taxon>Parmales</taxon>
        <taxon>Triparmaceae</taxon>
        <taxon>Tetraparma</taxon>
    </lineage>
</organism>
<feature type="region of interest" description="Disordered" evidence="1">
    <location>
        <begin position="125"/>
        <end position="191"/>
    </location>
</feature>
<evidence type="ECO:0000256" key="1">
    <source>
        <dbReference type="SAM" id="MobiDB-lite"/>
    </source>
</evidence>
<sequence length="360" mass="39213">MPPPPTPSASRRSSLKLTIPKILVSQQYSLSKYYDLCTRLAELFLDSFERSRLDDAYIYGMRYLHIVTSVIPSHGYYNSAAYKGQKLSSRKVANAVLEQLGAVVGMMDVEEAERAEQLERKLGEERGERERLERERELEELRRPERTPEEKYLLPTAPVFEPSAPSAPPAFDDETQPAPPGALPPPLPPPSYDVAVAPGAAAASPLPPVAGLSLDPRSSSASAAGSATTSSISPFFSAPASYPPVRRRPPPVPMSQLRQAYLREWQDLLAAKRAFVYPLATYQGRVTAPGRCSTNGCTVIAPLIAAEHLRSEGGVSDEAVEEIIDKHAGRWLGEIRGKLGLGGAALIVPSDVHDHFVDHK</sequence>
<accession>A0ABQ6MVW6</accession>
<dbReference type="Gene3D" id="1.20.58.80">
    <property type="entry name" value="Phosphotransferase system, lactose/cellobiose-type IIA subunit"/>
    <property type="match status" value="1"/>
</dbReference>
<feature type="compositionally biased region" description="Pro residues" evidence="1">
    <location>
        <begin position="177"/>
        <end position="191"/>
    </location>
</feature>
<evidence type="ECO:0000313" key="3">
    <source>
        <dbReference type="Proteomes" id="UP001165060"/>
    </source>
</evidence>
<name>A0ABQ6MVW6_9STRA</name>
<feature type="compositionally biased region" description="Basic and acidic residues" evidence="1">
    <location>
        <begin position="125"/>
        <end position="152"/>
    </location>
</feature>
<dbReference type="Proteomes" id="UP001165060">
    <property type="component" value="Unassembled WGS sequence"/>
</dbReference>
<reference evidence="2 3" key="1">
    <citation type="journal article" date="2023" name="Commun. Biol.">
        <title>Genome analysis of Parmales, the sister group of diatoms, reveals the evolutionary specialization of diatoms from phago-mixotrophs to photoautotrophs.</title>
        <authorList>
            <person name="Ban H."/>
            <person name="Sato S."/>
            <person name="Yoshikawa S."/>
            <person name="Yamada K."/>
            <person name="Nakamura Y."/>
            <person name="Ichinomiya M."/>
            <person name="Sato N."/>
            <person name="Blanc-Mathieu R."/>
            <person name="Endo H."/>
            <person name="Kuwata A."/>
            <person name="Ogata H."/>
        </authorList>
    </citation>
    <scope>NUCLEOTIDE SEQUENCE [LARGE SCALE GENOMIC DNA]</scope>
</reference>
<dbReference type="EMBL" id="BRYB01001831">
    <property type="protein sequence ID" value="GMI34538.1"/>
    <property type="molecule type" value="Genomic_DNA"/>
</dbReference>
<keyword evidence="3" id="KW-1185">Reference proteome</keyword>
<gene>
    <name evidence="2" type="ORF">TeGR_g3401</name>
</gene>
<proteinExistence type="predicted"/>
<evidence type="ECO:0000313" key="2">
    <source>
        <dbReference type="EMBL" id="GMI34538.1"/>
    </source>
</evidence>